<dbReference type="EMBL" id="BMZS01000009">
    <property type="protein sequence ID" value="GHD57149.1"/>
    <property type="molecule type" value="Genomic_DNA"/>
</dbReference>
<organism evidence="2 3">
    <name type="scientific">Thalassobaculum fulvum</name>
    <dbReference type="NCBI Taxonomy" id="1633335"/>
    <lineage>
        <taxon>Bacteria</taxon>
        <taxon>Pseudomonadati</taxon>
        <taxon>Pseudomonadota</taxon>
        <taxon>Alphaproteobacteria</taxon>
        <taxon>Rhodospirillales</taxon>
        <taxon>Thalassobaculaceae</taxon>
        <taxon>Thalassobaculum</taxon>
    </lineage>
</organism>
<dbReference type="InterPro" id="IPR014710">
    <property type="entry name" value="RmlC-like_jellyroll"/>
</dbReference>
<dbReference type="InterPro" id="IPR013096">
    <property type="entry name" value="Cupin_2"/>
</dbReference>
<dbReference type="AlphaFoldDB" id="A0A918XUJ1"/>
<sequence length="124" mass="13411">MDAADLIQHADSIATYSPPLHDGTVNRRLVEAAVGAGVEVIEGRLEPGGTASRHKHRDSWQIILFRKGRARVELGDEVVQEVGPGTVVRIPPMMPHYVEILGDETAELIVIYSPPLGPDGFIPA</sequence>
<reference evidence="2" key="1">
    <citation type="journal article" date="2014" name="Int. J. Syst. Evol. Microbiol.">
        <title>Complete genome sequence of Corynebacterium casei LMG S-19264T (=DSM 44701T), isolated from a smear-ripened cheese.</title>
        <authorList>
            <consortium name="US DOE Joint Genome Institute (JGI-PGF)"/>
            <person name="Walter F."/>
            <person name="Albersmeier A."/>
            <person name="Kalinowski J."/>
            <person name="Ruckert C."/>
        </authorList>
    </citation>
    <scope>NUCLEOTIDE SEQUENCE</scope>
    <source>
        <strain evidence="2">KCTC 42651</strain>
    </source>
</reference>
<dbReference type="SUPFAM" id="SSF51182">
    <property type="entry name" value="RmlC-like cupins"/>
    <property type="match status" value="1"/>
</dbReference>
<evidence type="ECO:0000313" key="3">
    <source>
        <dbReference type="Proteomes" id="UP000630353"/>
    </source>
</evidence>
<proteinExistence type="predicted"/>
<protein>
    <recommendedName>
        <fullName evidence="1">Cupin type-2 domain-containing protein</fullName>
    </recommendedName>
</protein>
<dbReference type="InterPro" id="IPR011051">
    <property type="entry name" value="RmlC_Cupin_sf"/>
</dbReference>
<evidence type="ECO:0000313" key="2">
    <source>
        <dbReference type="EMBL" id="GHD57149.1"/>
    </source>
</evidence>
<comment type="caution">
    <text evidence="2">The sequence shown here is derived from an EMBL/GenBank/DDBJ whole genome shotgun (WGS) entry which is preliminary data.</text>
</comment>
<reference evidence="2" key="2">
    <citation type="submission" date="2020-09" db="EMBL/GenBank/DDBJ databases">
        <authorList>
            <person name="Sun Q."/>
            <person name="Kim S."/>
        </authorList>
    </citation>
    <scope>NUCLEOTIDE SEQUENCE</scope>
    <source>
        <strain evidence="2">KCTC 42651</strain>
    </source>
</reference>
<name>A0A918XUJ1_9PROT</name>
<evidence type="ECO:0000259" key="1">
    <source>
        <dbReference type="Pfam" id="PF07883"/>
    </source>
</evidence>
<dbReference type="Proteomes" id="UP000630353">
    <property type="component" value="Unassembled WGS sequence"/>
</dbReference>
<gene>
    <name evidence="2" type="ORF">GCM10017083_38220</name>
</gene>
<accession>A0A918XUJ1</accession>
<dbReference type="RefSeq" id="WP_189992595.1">
    <property type="nucleotide sequence ID" value="NZ_BMZS01000009.1"/>
</dbReference>
<dbReference type="Gene3D" id="2.60.120.10">
    <property type="entry name" value="Jelly Rolls"/>
    <property type="match status" value="1"/>
</dbReference>
<dbReference type="Pfam" id="PF07883">
    <property type="entry name" value="Cupin_2"/>
    <property type="match status" value="1"/>
</dbReference>
<feature type="domain" description="Cupin type-2" evidence="1">
    <location>
        <begin position="44"/>
        <end position="112"/>
    </location>
</feature>
<keyword evidence="3" id="KW-1185">Reference proteome</keyword>